<reference evidence="4" key="1">
    <citation type="submission" date="2016-02" db="EMBL/GenBank/DDBJ databases">
        <title>Draft genome sequence of Microdochium bolleyi, a fungal endophyte of beachgrass.</title>
        <authorList>
            <consortium name="DOE Joint Genome Institute"/>
            <person name="David A.S."/>
            <person name="May G."/>
            <person name="Haridas S."/>
            <person name="Lim J."/>
            <person name="Wang M."/>
            <person name="Labutti K."/>
            <person name="Lipzen A."/>
            <person name="Barry K."/>
            <person name="Grigoriev I.V."/>
        </authorList>
    </citation>
    <scope>NUCLEOTIDE SEQUENCE [LARGE SCALE GENOMIC DNA]</scope>
    <source>
        <strain evidence="4">J235TASD1</strain>
    </source>
</reference>
<dbReference type="AlphaFoldDB" id="A0A136IQH3"/>
<organism evidence="3 4">
    <name type="scientific">Microdochium bolleyi</name>
    <dbReference type="NCBI Taxonomy" id="196109"/>
    <lineage>
        <taxon>Eukaryota</taxon>
        <taxon>Fungi</taxon>
        <taxon>Dikarya</taxon>
        <taxon>Ascomycota</taxon>
        <taxon>Pezizomycotina</taxon>
        <taxon>Sordariomycetes</taxon>
        <taxon>Xylariomycetidae</taxon>
        <taxon>Xylariales</taxon>
        <taxon>Microdochiaceae</taxon>
        <taxon>Microdochium</taxon>
    </lineage>
</organism>
<dbReference type="PANTHER" id="PTHR37534:SF2">
    <property type="entry name" value="N-ACETYLTRANSFERASE DOMAIN-CONTAINING PROTEIN"/>
    <property type="match status" value="1"/>
</dbReference>
<dbReference type="GO" id="GO:0005634">
    <property type="term" value="C:nucleus"/>
    <property type="evidence" value="ECO:0007669"/>
    <property type="project" value="UniProtKB-SubCell"/>
</dbReference>
<dbReference type="STRING" id="196109.A0A136IQH3"/>
<dbReference type="Proteomes" id="UP000070501">
    <property type="component" value="Unassembled WGS sequence"/>
</dbReference>
<dbReference type="PANTHER" id="PTHR37534">
    <property type="entry name" value="TRANSCRIPTIONAL ACTIVATOR PROTEIN UGA3"/>
    <property type="match status" value="1"/>
</dbReference>
<accession>A0A136IQH3</accession>
<dbReference type="Pfam" id="PF11951">
    <property type="entry name" value="Fungal_trans_2"/>
    <property type="match status" value="1"/>
</dbReference>
<dbReference type="EMBL" id="KQ964264">
    <property type="protein sequence ID" value="KXJ87154.1"/>
    <property type="molecule type" value="Genomic_DNA"/>
</dbReference>
<sequence length="395" mass="44280">MSRELPAILSQHFVERYFDLILLPSSHRGFHDDWLAGIKNLMSSHDGLYYSVLACSASHIHLLNNSTPAQSFSLQYYSSATKALSVQLTGPADPEDDNGLLMTVVLLYLHGCMGLGTYSDIPIHVNAAMRIVRSRFLEGSGTIQYLFDRIAVESVLYQIFLMSTGLWTQAPEADFTFDDHFWGQAEDILDRCHLFPGNDTATLNSPVLGLPPALFRLSFLLRSQFGCGLFPDPAVVNQVRSEVEDWELALLLLDEPFPSFVEHNSAPQAAYEAEAQQVHRDAKCLYALIASLLLGQLDRDNDPGSGPPLPESPEAWQVAKAVRILKRHKRTVGWTKCFIGNWPVYTIGFFMTASQDQELVRDDLQRRCDAMGSAQVARFKQDLEKVWAQRRGDSI</sequence>
<comment type="subcellular location">
    <subcellularLocation>
        <location evidence="1">Nucleus</location>
    </subcellularLocation>
</comment>
<evidence type="ECO:0000256" key="1">
    <source>
        <dbReference type="ARBA" id="ARBA00004123"/>
    </source>
</evidence>
<dbReference type="InParanoid" id="A0A136IQH3"/>
<evidence type="ECO:0000256" key="2">
    <source>
        <dbReference type="ARBA" id="ARBA00023242"/>
    </source>
</evidence>
<protein>
    <recommendedName>
        <fullName evidence="5">Fungal-specific transcription factor domain-domain-containing protein</fullName>
    </recommendedName>
</protein>
<dbReference type="GO" id="GO:0045944">
    <property type="term" value="P:positive regulation of transcription by RNA polymerase II"/>
    <property type="evidence" value="ECO:0007669"/>
    <property type="project" value="TreeGrafter"/>
</dbReference>
<proteinExistence type="predicted"/>
<dbReference type="InterPro" id="IPR021858">
    <property type="entry name" value="Fun_TF"/>
</dbReference>
<dbReference type="GO" id="GO:0003700">
    <property type="term" value="F:DNA-binding transcription factor activity"/>
    <property type="evidence" value="ECO:0007669"/>
    <property type="project" value="TreeGrafter"/>
</dbReference>
<dbReference type="GO" id="GO:0000976">
    <property type="term" value="F:transcription cis-regulatory region binding"/>
    <property type="evidence" value="ECO:0007669"/>
    <property type="project" value="TreeGrafter"/>
</dbReference>
<keyword evidence="2" id="KW-0539">Nucleus</keyword>
<evidence type="ECO:0000313" key="3">
    <source>
        <dbReference type="EMBL" id="KXJ87154.1"/>
    </source>
</evidence>
<keyword evidence="4" id="KW-1185">Reference proteome</keyword>
<name>A0A136IQH3_9PEZI</name>
<evidence type="ECO:0000313" key="4">
    <source>
        <dbReference type="Proteomes" id="UP000070501"/>
    </source>
</evidence>
<evidence type="ECO:0008006" key="5">
    <source>
        <dbReference type="Google" id="ProtNLM"/>
    </source>
</evidence>
<dbReference type="OrthoDB" id="1919336at2759"/>
<gene>
    <name evidence="3" type="ORF">Micbo1qcDRAFT_125212</name>
</gene>